<dbReference type="GO" id="GO:0006298">
    <property type="term" value="P:mismatch repair"/>
    <property type="evidence" value="ECO:0007669"/>
    <property type="project" value="TreeGrafter"/>
</dbReference>
<comment type="similarity">
    <text evidence="3 14">Belongs to the Nth/MutY family.</text>
</comment>
<dbReference type="GO" id="GO:0035485">
    <property type="term" value="F:adenine/guanine mispair binding"/>
    <property type="evidence" value="ECO:0007669"/>
    <property type="project" value="TreeGrafter"/>
</dbReference>
<dbReference type="InterPro" id="IPR011257">
    <property type="entry name" value="DNA_glycosylase"/>
</dbReference>
<dbReference type="InterPro" id="IPR004036">
    <property type="entry name" value="Endonuclease-III-like_CS2"/>
</dbReference>
<evidence type="ECO:0000256" key="1">
    <source>
        <dbReference type="ARBA" id="ARBA00000843"/>
    </source>
</evidence>
<dbReference type="eggNOG" id="COG1194">
    <property type="taxonomic scope" value="Bacteria"/>
</dbReference>
<dbReference type="InterPro" id="IPR044298">
    <property type="entry name" value="MIG/MutY"/>
</dbReference>
<dbReference type="Gene3D" id="1.10.1670.10">
    <property type="entry name" value="Helix-hairpin-Helix base-excision DNA repair enzymes (C-terminal)"/>
    <property type="match status" value="1"/>
</dbReference>
<reference evidence="16 17" key="1">
    <citation type="submission" date="2006-08" db="EMBL/GenBank/DDBJ databases">
        <title>Complete sequence of Maricaulis maris MCS10.</title>
        <authorList>
            <consortium name="US DOE Joint Genome Institute"/>
            <person name="Copeland A."/>
            <person name="Lucas S."/>
            <person name="Lapidus A."/>
            <person name="Barry K."/>
            <person name="Detter J.C."/>
            <person name="Glavina del Rio T."/>
            <person name="Hammon N."/>
            <person name="Israni S."/>
            <person name="Dalin E."/>
            <person name="Tice H."/>
            <person name="Pitluck S."/>
            <person name="Saunders E."/>
            <person name="Brettin T."/>
            <person name="Bruce D."/>
            <person name="Han C."/>
            <person name="Tapia R."/>
            <person name="Gilna P."/>
            <person name="Schmutz J."/>
            <person name="Larimer F."/>
            <person name="Land M."/>
            <person name="Hauser L."/>
            <person name="Kyrpides N."/>
            <person name="Mikhailova N."/>
            <person name="Viollier P."/>
            <person name="Stephens C."/>
            <person name="Richardson P."/>
        </authorList>
    </citation>
    <scope>NUCLEOTIDE SEQUENCE [LARGE SCALE GENOMIC DNA]</scope>
    <source>
        <strain evidence="16 17">MCS10</strain>
    </source>
</reference>
<evidence type="ECO:0000256" key="6">
    <source>
        <dbReference type="ARBA" id="ARBA00022485"/>
    </source>
</evidence>
<keyword evidence="6" id="KW-0004">4Fe-4S</keyword>
<keyword evidence="13 14" id="KW-0326">Glycosidase</keyword>
<evidence type="ECO:0000256" key="5">
    <source>
        <dbReference type="ARBA" id="ARBA00022023"/>
    </source>
</evidence>
<dbReference type="InterPro" id="IPR003265">
    <property type="entry name" value="HhH-GPD_domain"/>
</dbReference>
<evidence type="ECO:0000256" key="3">
    <source>
        <dbReference type="ARBA" id="ARBA00008343"/>
    </source>
</evidence>
<keyword evidence="9 16" id="KW-0378">Hydrolase</keyword>
<dbReference type="PANTHER" id="PTHR42944">
    <property type="entry name" value="ADENINE DNA GLYCOSYLASE"/>
    <property type="match status" value="1"/>
</dbReference>
<dbReference type="SMART" id="SM00478">
    <property type="entry name" value="ENDO3c"/>
    <property type="match status" value="1"/>
</dbReference>
<dbReference type="GO" id="GO:0051539">
    <property type="term" value="F:4 iron, 4 sulfur cluster binding"/>
    <property type="evidence" value="ECO:0007669"/>
    <property type="project" value="UniProtKB-UniRule"/>
</dbReference>
<comment type="catalytic activity">
    <reaction evidence="1 14">
        <text>Hydrolyzes free adenine bases from 7,8-dihydro-8-oxoguanine:adenine mismatched double-stranded DNA, leaving an apurinic site.</text>
        <dbReference type="EC" id="3.2.2.31"/>
    </reaction>
</comment>
<evidence type="ECO:0000256" key="9">
    <source>
        <dbReference type="ARBA" id="ARBA00022801"/>
    </source>
</evidence>
<comment type="function">
    <text evidence="2">Adenine glycosylase active on G-A mispairs. MutY also corrects error-prone DNA synthesis past GO lesions which are due to the oxidatively damaged form of guanine: 7,8-dihydro-8-oxoguanine (8-oxo-dGTP).</text>
</comment>
<dbReference type="InterPro" id="IPR015797">
    <property type="entry name" value="NUDIX_hydrolase-like_dom_sf"/>
</dbReference>
<evidence type="ECO:0000256" key="10">
    <source>
        <dbReference type="ARBA" id="ARBA00023004"/>
    </source>
</evidence>
<dbReference type="InterPro" id="IPR023170">
    <property type="entry name" value="HhH_base_excis_C"/>
</dbReference>
<evidence type="ECO:0000256" key="13">
    <source>
        <dbReference type="ARBA" id="ARBA00023295"/>
    </source>
</evidence>
<dbReference type="GO" id="GO:0006284">
    <property type="term" value="P:base-excision repair"/>
    <property type="evidence" value="ECO:0007669"/>
    <property type="project" value="UniProtKB-UniRule"/>
</dbReference>
<keyword evidence="10 14" id="KW-0408">Iron</keyword>
<organism evidence="16 17">
    <name type="scientific">Maricaulis maris (strain MCS10)</name>
    <name type="common">Caulobacter maris</name>
    <dbReference type="NCBI Taxonomy" id="394221"/>
    <lineage>
        <taxon>Bacteria</taxon>
        <taxon>Pseudomonadati</taxon>
        <taxon>Pseudomonadota</taxon>
        <taxon>Alphaproteobacteria</taxon>
        <taxon>Maricaulales</taxon>
        <taxon>Maricaulaceae</taxon>
        <taxon>Maricaulis</taxon>
    </lineage>
</organism>
<dbReference type="Gene3D" id="1.10.340.30">
    <property type="entry name" value="Hypothetical protein, domain 2"/>
    <property type="match status" value="1"/>
</dbReference>
<dbReference type="STRING" id="394221.Mmar10_2195"/>
<keyword evidence="17" id="KW-1185">Reference proteome</keyword>
<dbReference type="GO" id="GO:0032357">
    <property type="term" value="F:oxidized purine DNA binding"/>
    <property type="evidence" value="ECO:0007669"/>
    <property type="project" value="TreeGrafter"/>
</dbReference>
<evidence type="ECO:0000256" key="7">
    <source>
        <dbReference type="ARBA" id="ARBA00022723"/>
    </source>
</evidence>
<protein>
    <recommendedName>
        <fullName evidence="5 14">Adenine DNA glycosylase</fullName>
        <ecNumber evidence="4 14">3.2.2.31</ecNumber>
    </recommendedName>
</protein>
<dbReference type="GO" id="GO:0000701">
    <property type="term" value="F:purine-specific mismatch base pair DNA N-glycosylase activity"/>
    <property type="evidence" value="ECO:0007669"/>
    <property type="project" value="UniProtKB-EC"/>
</dbReference>
<dbReference type="SUPFAM" id="SSF48150">
    <property type="entry name" value="DNA-glycosylase"/>
    <property type="match status" value="1"/>
</dbReference>
<dbReference type="InterPro" id="IPR029119">
    <property type="entry name" value="MutY_C"/>
</dbReference>
<proteinExistence type="inferred from homology"/>
<keyword evidence="8 14" id="KW-0227">DNA damage</keyword>
<dbReference type="AlphaFoldDB" id="Q0AMK0"/>
<sequence length="350" mass="38904">MTIDIARLRRQLLAWYDQEGRTLPWRIRPEDRIAGGPVADPYAIWLSEIMLQQTTVPHATPYWHRFLSLWPTVQDLAVAPRDDVLREWAGLGYYARARNLHACAIEVATDHDGQFPDTLDGLRSLPGIGDYTANAILAAAFDKPASVVDGNVERVITRLHRVETAMPKAKPEVRKLAAAIADPDRSGDYAQAIMDLGATVCTPRKPDCSACCWSFACAASAVGDMERYPVKAPRKVKPVRRGTAWLVRRAGRIWLRKRGDAGLLGGMTEVPSSPWLETGHASEAPPLEAEWADRGEVRHVFTHFELRLAVREGEASPGWEPDSGYWADERDLGNEALPSVMRKVLAARRS</sequence>
<dbReference type="CDD" id="cd00056">
    <property type="entry name" value="ENDO3c"/>
    <property type="match status" value="1"/>
</dbReference>
<dbReference type="Pfam" id="PF14815">
    <property type="entry name" value="NUDIX_4"/>
    <property type="match status" value="1"/>
</dbReference>
<dbReference type="Pfam" id="PF00730">
    <property type="entry name" value="HhH-GPD"/>
    <property type="match status" value="1"/>
</dbReference>
<comment type="cofactor">
    <cofactor evidence="14">
        <name>[4Fe-4S] cluster</name>
        <dbReference type="ChEBI" id="CHEBI:49883"/>
    </cofactor>
    <text evidence="14">Binds 1 [4Fe-4S] cluster.</text>
</comment>
<evidence type="ECO:0000256" key="2">
    <source>
        <dbReference type="ARBA" id="ARBA00002933"/>
    </source>
</evidence>
<dbReference type="RefSeq" id="WP_011644132.1">
    <property type="nucleotide sequence ID" value="NC_008347.1"/>
</dbReference>
<dbReference type="InterPro" id="IPR000445">
    <property type="entry name" value="HhH_motif"/>
</dbReference>
<evidence type="ECO:0000256" key="14">
    <source>
        <dbReference type="RuleBase" id="RU365096"/>
    </source>
</evidence>
<evidence type="ECO:0000256" key="11">
    <source>
        <dbReference type="ARBA" id="ARBA00023014"/>
    </source>
</evidence>
<evidence type="ECO:0000259" key="15">
    <source>
        <dbReference type="SMART" id="SM00478"/>
    </source>
</evidence>
<dbReference type="Pfam" id="PF00633">
    <property type="entry name" value="HHH"/>
    <property type="match status" value="1"/>
</dbReference>
<dbReference type="CDD" id="cd03431">
    <property type="entry name" value="NUDIX_DNA_Glycosylase_C-MutY"/>
    <property type="match status" value="1"/>
</dbReference>
<keyword evidence="12" id="KW-0234">DNA repair</keyword>
<dbReference type="OrthoDB" id="9802365at2"/>
<gene>
    <name evidence="16" type="ordered locus">Mmar10_2195</name>
</gene>
<dbReference type="HOGENOM" id="CLU_012862_0_2_5"/>
<dbReference type="Proteomes" id="UP000001964">
    <property type="component" value="Chromosome"/>
</dbReference>
<evidence type="ECO:0000256" key="12">
    <source>
        <dbReference type="ARBA" id="ARBA00023204"/>
    </source>
</evidence>
<dbReference type="PROSITE" id="PS01155">
    <property type="entry name" value="ENDONUCLEASE_III_2"/>
    <property type="match status" value="1"/>
</dbReference>
<evidence type="ECO:0000256" key="4">
    <source>
        <dbReference type="ARBA" id="ARBA00012045"/>
    </source>
</evidence>
<feature type="domain" description="HhH-GPD" evidence="15">
    <location>
        <begin position="50"/>
        <end position="199"/>
    </location>
</feature>
<dbReference type="EC" id="3.2.2.31" evidence="4 14"/>
<evidence type="ECO:0000313" key="16">
    <source>
        <dbReference type="EMBL" id="ABI66487.1"/>
    </source>
</evidence>
<keyword evidence="7" id="KW-0479">Metal-binding</keyword>
<dbReference type="Gene3D" id="3.90.79.10">
    <property type="entry name" value="Nucleoside Triphosphate Pyrophosphohydrolase"/>
    <property type="match status" value="1"/>
</dbReference>
<dbReference type="SUPFAM" id="SSF55811">
    <property type="entry name" value="Nudix"/>
    <property type="match status" value="1"/>
</dbReference>
<name>Q0AMK0_MARMM</name>
<dbReference type="GO" id="GO:0046872">
    <property type="term" value="F:metal ion binding"/>
    <property type="evidence" value="ECO:0007669"/>
    <property type="project" value="UniProtKB-UniRule"/>
</dbReference>
<dbReference type="EMBL" id="CP000449">
    <property type="protein sequence ID" value="ABI66487.1"/>
    <property type="molecule type" value="Genomic_DNA"/>
</dbReference>
<dbReference type="KEGG" id="mmr:Mmar10_2195"/>
<dbReference type="GO" id="GO:0034039">
    <property type="term" value="F:8-oxo-7,8-dihydroguanine DNA N-glycosylase activity"/>
    <property type="evidence" value="ECO:0007669"/>
    <property type="project" value="TreeGrafter"/>
</dbReference>
<evidence type="ECO:0000256" key="8">
    <source>
        <dbReference type="ARBA" id="ARBA00022763"/>
    </source>
</evidence>
<accession>Q0AMK0</accession>
<dbReference type="PANTHER" id="PTHR42944:SF1">
    <property type="entry name" value="ADENINE DNA GLYCOSYLASE"/>
    <property type="match status" value="1"/>
</dbReference>
<keyword evidence="11" id="KW-0411">Iron-sulfur</keyword>
<evidence type="ECO:0000313" key="17">
    <source>
        <dbReference type="Proteomes" id="UP000001964"/>
    </source>
</evidence>